<comment type="caution">
    <text evidence="1">The sequence shown here is derived from an EMBL/GenBank/DDBJ whole genome shotgun (WGS) entry which is preliminary data.</text>
</comment>
<sequence length="75" mass="8340">MQPSSLLDGMQDRGQVSFGTSRLGILLTTNTAIRSLFKGKQGSERFHSFPVFRFSSDGLQPIRAMIHRHLFGSVS</sequence>
<keyword evidence="2" id="KW-1185">Reference proteome</keyword>
<evidence type="ECO:0000313" key="1">
    <source>
        <dbReference type="EMBL" id="ELY77803.1"/>
    </source>
</evidence>
<protein>
    <submittedName>
        <fullName evidence="1">Uncharacterized protein</fullName>
    </submittedName>
</protein>
<dbReference type="Proteomes" id="UP000011593">
    <property type="component" value="Unassembled WGS sequence"/>
</dbReference>
<reference evidence="1 2" key="1">
    <citation type="journal article" date="2014" name="PLoS Genet.">
        <title>Phylogenetically driven sequencing of extremely halophilic archaea reveals strategies for static and dynamic osmo-response.</title>
        <authorList>
            <person name="Becker E.A."/>
            <person name="Seitzer P.M."/>
            <person name="Tritt A."/>
            <person name="Larsen D."/>
            <person name="Krusor M."/>
            <person name="Yao A.I."/>
            <person name="Wu D."/>
            <person name="Madern D."/>
            <person name="Eisen J.A."/>
            <person name="Darling A.E."/>
            <person name="Facciotti M.T."/>
        </authorList>
    </citation>
    <scope>NUCLEOTIDE SEQUENCE [LARGE SCALE GENOMIC DNA]</scope>
    <source>
        <strain evidence="1 2">DSM 15624</strain>
    </source>
</reference>
<accession>L9YY00</accession>
<evidence type="ECO:0000313" key="2">
    <source>
        <dbReference type="Proteomes" id="UP000011593"/>
    </source>
</evidence>
<name>L9YY00_NATP1</name>
<dbReference type="EMBL" id="AOIE01000036">
    <property type="protein sequence ID" value="ELY77803.1"/>
    <property type="molecule type" value="Genomic_DNA"/>
</dbReference>
<organism evidence="1 2">
    <name type="scientific">Natrinema pellirubrum (strain DSM 15624 / CIP 106293 / JCM 10476 / NCIMB 786 / 157)</name>
    <dbReference type="NCBI Taxonomy" id="797303"/>
    <lineage>
        <taxon>Archaea</taxon>
        <taxon>Methanobacteriati</taxon>
        <taxon>Methanobacteriota</taxon>
        <taxon>Stenosarchaea group</taxon>
        <taxon>Halobacteria</taxon>
        <taxon>Halobacteriales</taxon>
        <taxon>Natrialbaceae</taxon>
        <taxon>Natrinema</taxon>
    </lineage>
</organism>
<dbReference type="AlphaFoldDB" id="L9YY00"/>
<proteinExistence type="predicted"/>
<gene>
    <name evidence="1" type="ORF">C488_06775</name>
</gene>